<comment type="similarity">
    <text evidence="2">Belongs to the CDC73 family.</text>
</comment>
<dbReference type="GO" id="GO:0000993">
    <property type="term" value="F:RNA polymerase II complex binding"/>
    <property type="evidence" value="ECO:0007669"/>
    <property type="project" value="TreeGrafter"/>
</dbReference>
<evidence type="ECO:0000256" key="5">
    <source>
        <dbReference type="SAM" id="Coils"/>
    </source>
</evidence>
<evidence type="ECO:0000256" key="4">
    <source>
        <dbReference type="ARBA" id="ARBA00023242"/>
    </source>
</evidence>
<evidence type="ECO:0000256" key="3">
    <source>
        <dbReference type="ARBA" id="ARBA00023163"/>
    </source>
</evidence>
<dbReference type="Pfam" id="PF16050">
    <property type="entry name" value="CDC73_N"/>
    <property type="match status" value="1"/>
</dbReference>
<feature type="domain" description="Cell division control protein 73 C-terminal" evidence="7">
    <location>
        <begin position="254"/>
        <end position="399"/>
    </location>
</feature>
<evidence type="ECO:0000259" key="7">
    <source>
        <dbReference type="Pfam" id="PF05179"/>
    </source>
</evidence>
<keyword evidence="5" id="KW-0175">Coiled coil</keyword>
<evidence type="ECO:0000313" key="10">
    <source>
        <dbReference type="Proteomes" id="UP001162060"/>
    </source>
</evidence>
<feature type="region of interest" description="Disordered" evidence="6">
    <location>
        <begin position="148"/>
        <end position="170"/>
    </location>
</feature>
<proteinExistence type="inferred from homology"/>
<dbReference type="InterPro" id="IPR007852">
    <property type="entry name" value="Cdc73/Parafibromin"/>
</dbReference>
<dbReference type="PANTHER" id="PTHR12466">
    <property type="entry name" value="CDC73 DOMAIN PROTEIN"/>
    <property type="match status" value="1"/>
</dbReference>
<dbReference type="GO" id="GO:0006368">
    <property type="term" value="P:transcription elongation by RNA polymerase II"/>
    <property type="evidence" value="ECO:0007669"/>
    <property type="project" value="InterPro"/>
</dbReference>
<protein>
    <recommendedName>
        <fullName evidence="11">Parafibromin</fullName>
    </recommendedName>
</protein>
<dbReference type="EMBL" id="CAKLBY020000004">
    <property type="protein sequence ID" value="CAK7895171.1"/>
    <property type="molecule type" value="Genomic_DNA"/>
</dbReference>
<dbReference type="PANTHER" id="PTHR12466:SF8">
    <property type="entry name" value="PARAFIBROMIN"/>
    <property type="match status" value="1"/>
</dbReference>
<dbReference type="InterPro" id="IPR031336">
    <property type="entry name" value="CDC73_C"/>
</dbReference>
<dbReference type="Proteomes" id="UP001162060">
    <property type="component" value="Unassembled WGS sequence"/>
</dbReference>
<evidence type="ECO:0000259" key="8">
    <source>
        <dbReference type="Pfam" id="PF16050"/>
    </source>
</evidence>
<dbReference type="Gene3D" id="3.40.50.11990">
    <property type="entry name" value="RNA polymerase II accessory factor, Cdc73 C-terminal domain"/>
    <property type="match status" value="1"/>
</dbReference>
<dbReference type="GO" id="GO:0016593">
    <property type="term" value="C:Cdc73/Paf1 complex"/>
    <property type="evidence" value="ECO:0007669"/>
    <property type="project" value="InterPro"/>
</dbReference>
<dbReference type="InterPro" id="IPR032041">
    <property type="entry name" value="Cdc73_N"/>
</dbReference>
<keyword evidence="3" id="KW-0804">Transcription</keyword>
<sequence length="409" mass="45959">MALATITPVAALRALRAHVIAGKPVAVEDKALVFLDASGAELQRLDKHSATAYHSKKLDKSYDLLAVYTCFQYAGLSFSDYVLKCREEKAAMVSTVDKKELVAYLKGDIDTSAQIVDTSDSGASTRPEAHVAAPLRADDSARALKRAKTGHEGQAPPVRAVQRQDKPMGASETQLKRLLAKEYVLRTRVTMLDAHRTTFDNVVKLLELVNAETKEKIEKAATKAASAEAMPAATSTRREQLPMHRLVKEKLLGTPIIVVPAGFSDLFTMLNAKEFLEEGVYVSNMQKKAEGVRKQQEMMVTHEEEGHVYTFKVVDTVSRFRDKDWRSVVGVIVSGQSWQFKGWKWKFPLEVFKKVCGVHIYNQGSQLNPEIKQWDVKVLMIHPDKRHLDKVAAKEFWRFLFAFMKVKLQ</sequence>
<evidence type="ECO:0008006" key="11">
    <source>
        <dbReference type="Google" id="ProtNLM"/>
    </source>
</evidence>
<keyword evidence="4" id="KW-0539">Nucleus</keyword>
<feature type="domain" description="Paf1 complex subunit Cdc73 N-terminal" evidence="8">
    <location>
        <begin position="11"/>
        <end position="151"/>
    </location>
</feature>
<dbReference type="InterPro" id="IPR038103">
    <property type="entry name" value="CDC73_C_sf"/>
</dbReference>
<comment type="caution">
    <text evidence="9">The sequence shown here is derived from an EMBL/GenBank/DDBJ whole genome shotgun (WGS) entry which is preliminary data.</text>
</comment>
<accession>A0AAV1T035</accession>
<reference evidence="9" key="1">
    <citation type="submission" date="2024-01" db="EMBL/GenBank/DDBJ databases">
        <authorList>
            <person name="Webb A."/>
        </authorList>
    </citation>
    <scope>NUCLEOTIDE SEQUENCE</scope>
    <source>
        <strain evidence="9">Pm1</strain>
    </source>
</reference>
<feature type="coiled-coil region" evidence="5">
    <location>
        <begin position="203"/>
        <end position="230"/>
    </location>
</feature>
<dbReference type="GO" id="GO:0032968">
    <property type="term" value="P:positive regulation of transcription elongation by RNA polymerase II"/>
    <property type="evidence" value="ECO:0007669"/>
    <property type="project" value="TreeGrafter"/>
</dbReference>
<evidence type="ECO:0000256" key="6">
    <source>
        <dbReference type="SAM" id="MobiDB-lite"/>
    </source>
</evidence>
<organism evidence="9 10">
    <name type="scientific">Peronospora matthiolae</name>
    <dbReference type="NCBI Taxonomy" id="2874970"/>
    <lineage>
        <taxon>Eukaryota</taxon>
        <taxon>Sar</taxon>
        <taxon>Stramenopiles</taxon>
        <taxon>Oomycota</taxon>
        <taxon>Peronosporomycetes</taxon>
        <taxon>Peronosporales</taxon>
        <taxon>Peronosporaceae</taxon>
        <taxon>Peronospora</taxon>
    </lineage>
</organism>
<gene>
    <name evidence="9" type="ORF">PM001_LOCUS981</name>
</gene>
<evidence type="ECO:0000256" key="1">
    <source>
        <dbReference type="ARBA" id="ARBA00004123"/>
    </source>
</evidence>
<dbReference type="Pfam" id="PF05179">
    <property type="entry name" value="CDC73_C"/>
    <property type="match status" value="1"/>
</dbReference>
<dbReference type="AlphaFoldDB" id="A0AAV1T035"/>
<comment type="subcellular location">
    <subcellularLocation>
        <location evidence="1">Nucleus</location>
    </subcellularLocation>
</comment>
<name>A0AAV1T035_9STRA</name>
<evidence type="ECO:0000313" key="9">
    <source>
        <dbReference type="EMBL" id="CAK7895171.1"/>
    </source>
</evidence>
<evidence type="ECO:0000256" key="2">
    <source>
        <dbReference type="ARBA" id="ARBA00010427"/>
    </source>
</evidence>